<proteinExistence type="inferred from homology"/>
<evidence type="ECO:0000256" key="1">
    <source>
        <dbReference type="ARBA" id="ARBA00022729"/>
    </source>
</evidence>
<dbReference type="GO" id="GO:0046910">
    <property type="term" value="F:pectinesterase inhibitor activity"/>
    <property type="evidence" value="ECO:0007669"/>
    <property type="project" value="InterPro"/>
</dbReference>
<evidence type="ECO:0000256" key="2">
    <source>
        <dbReference type="ARBA" id="ARBA00023157"/>
    </source>
</evidence>
<dbReference type="InterPro" id="IPR006501">
    <property type="entry name" value="Pectinesterase_inhib_dom"/>
</dbReference>
<keyword evidence="1 4" id="KW-0732">Signal</keyword>
<dbReference type="NCBIfam" id="TIGR01614">
    <property type="entry name" value="PME_inhib"/>
    <property type="match status" value="1"/>
</dbReference>
<dbReference type="InterPro" id="IPR052421">
    <property type="entry name" value="PCW_Enzyme_Inhibitor"/>
</dbReference>
<evidence type="ECO:0000313" key="10">
    <source>
        <dbReference type="Proteomes" id="UP000265566"/>
    </source>
</evidence>
<keyword evidence="2" id="KW-1015">Disulfide bond</keyword>
<evidence type="ECO:0000259" key="5">
    <source>
        <dbReference type="SMART" id="SM00856"/>
    </source>
</evidence>
<dbReference type="Proteomes" id="UP000265566">
    <property type="component" value="Chromosome 6"/>
</dbReference>
<reference evidence="7" key="5">
    <citation type="journal article" date="2018" name="Nat. Plants">
        <title>Whole-genome landscape of Medicago truncatula symbiotic genes.</title>
        <authorList>
            <person name="Pecrix Y."/>
            <person name="Gamas P."/>
            <person name="Carrere S."/>
        </authorList>
    </citation>
    <scope>NUCLEOTIDE SEQUENCE</scope>
    <source>
        <tissue evidence="7">Leaves</tissue>
    </source>
</reference>
<evidence type="ECO:0000313" key="7">
    <source>
        <dbReference type="EMBL" id="RHN50642.1"/>
    </source>
</evidence>
<dbReference type="AlphaFoldDB" id="A0A072UI41"/>
<dbReference type="EnsemblPlants" id="KEH25470">
    <property type="protein sequence ID" value="KEH25470"/>
    <property type="gene ID" value="MTR_6g024040"/>
</dbReference>
<feature type="chain" id="PRO_5014499652" evidence="4">
    <location>
        <begin position="21"/>
        <end position="185"/>
    </location>
</feature>
<dbReference type="Gene3D" id="1.20.140.40">
    <property type="entry name" value="Invertase/pectin methylesterase inhibitor family protein"/>
    <property type="match status" value="1"/>
</dbReference>
<dbReference type="KEGG" id="mtr:25495745"/>
<sequence length="185" mass="20396">MAHFLTLVVVFLFCVASSYAVNVVDVQAICKEAKDPSFCLTLLKSKPGGVGQDLNSLAQYTIDVLHTNVSNTVTLITKLIAQSGSDRNKQDHYKNCYSHFLLDGGALGEVVNAQQQLKAFDYYNVYTHMNAIATDVYDCLTGDESVHQDARVLSLYKDTSLLPKYVDVVGQIALIITNMVLILQK</sequence>
<evidence type="ECO:0000256" key="4">
    <source>
        <dbReference type="SAM" id="SignalP"/>
    </source>
</evidence>
<dbReference type="CDD" id="cd15797">
    <property type="entry name" value="PMEI"/>
    <property type="match status" value="1"/>
</dbReference>
<name>A0A072UI41_MEDTR</name>
<evidence type="ECO:0000256" key="3">
    <source>
        <dbReference type="ARBA" id="ARBA00038471"/>
    </source>
</evidence>
<accession>A0A072UI41</accession>
<feature type="domain" description="Pectinesterase inhibitor" evidence="5">
    <location>
        <begin position="21"/>
        <end position="176"/>
    </location>
</feature>
<feature type="signal peptide" evidence="4">
    <location>
        <begin position="1"/>
        <end position="20"/>
    </location>
</feature>
<evidence type="ECO:0000313" key="6">
    <source>
        <dbReference type="EMBL" id="KEH25470.1"/>
    </source>
</evidence>
<dbReference type="EMBL" id="CM001222">
    <property type="protein sequence ID" value="KEH25470.1"/>
    <property type="molecule type" value="Genomic_DNA"/>
</dbReference>
<dbReference type="InterPro" id="IPR034086">
    <property type="entry name" value="PMEI_plant"/>
</dbReference>
<dbReference type="Pfam" id="PF04043">
    <property type="entry name" value="PMEI"/>
    <property type="match status" value="1"/>
</dbReference>
<dbReference type="PANTHER" id="PTHR36710">
    <property type="entry name" value="PECTINESTERASE INHIBITOR-LIKE"/>
    <property type="match status" value="1"/>
</dbReference>
<dbReference type="Proteomes" id="UP000002051">
    <property type="component" value="Chromosome 6"/>
</dbReference>
<comment type="similarity">
    <text evidence="3">Belongs to the PMEI family.</text>
</comment>
<dbReference type="SUPFAM" id="SSF101148">
    <property type="entry name" value="Plant invertase/pectin methylesterase inhibitor"/>
    <property type="match status" value="1"/>
</dbReference>
<dbReference type="Gramene" id="rna34952">
    <property type="protein sequence ID" value="RHN50642.1"/>
    <property type="gene ID" value="gene34952"/>
</dbReference>
<gene>
    <name evidence="8" type="primary">25495745</name>
    <name evidence="6" type="ordered locus">MTR_6g024040</name>
    <name evidence="7" type="ORF">MtrunA17_Chr6g0459681</name>
</gene>
<dbReference type="HOGENOM" id="CLU_099602_1_0_1"/>
<reference evidence="10" key="4">
    <citation type="journal article" date="2018" name="Nat. Plants">
        <title>Whole-genome landscape of Medicago truncatula symbiotic genes.</title>
        <authorList>
            <person name="Pecrix Y."/>
            <person name="Staton S.E."/>
            <person name="Sallet E."/>
            <person name="Lelandais-Briere C."/>
            <person name="Moreau S."/>
            <person name="Carrere S."/>
            <person name="Blein T."/>
            <person name="Jardinaud M.F."/>
            <person name="Latrasse D."/>
            <person name="Zouine M."/>
            <person name="Zahm M."/>
            <person name="Kreplak J."/>
            <person name="Mayjonade B."/>
            <person name="Satge C."/>
            <person name="Perez M."/>
            <person name="Cauet S."/>
            <person name="Marande W."/>
            <person name="Chantry-Darmon C."/>
            <person name="Lopez-Roques C."/>
            <person name="Bouchez O."/>
            <person name="Berard A."/>
            <person name="Debelle F."/>
            <person name="Munos S."/>
            <person name="Bendahmane A."/>
            <person name="Berges H."/>
            <person name="Niebel A."/>
            <person name="Buitink J."/>
            <person name="Frugier F."/>
            <person name="Benhamed M."/>
            <person name="Crespi M."/>
            <person name="Gouzy J."/>
            <person name="Gamas P."/>
        </authorList>
    </citation>
    <scope>NUCLEOTIDE SEQUENCE [LARGE SCALE GENOMIC DNA]</scope>
    <source>
        <strain evidence="10">cv. Jemalong A17</strain>
    </source>
</reference>
<keyword evidence="9" id="KW-1185">Reference proteome</keyword>
<organism evidence="6 9">
    <name type="scientific">Medicago truncatula</name>
    <name type="common">Barrel medic</name>
    <name type="synonym">Medicago tribuloides</name>
    <dbReference type="NCBI Taxonomy" id="3880"/>
    <lineage>
        <taxon>Eukaryota</taxon>
        <taxon>Viridiplantae</taxon>
        <taxon>Streptophyta</taxon>
        <taxon>Embryophyta</taxon>
        <taxon>Tracheophyta</taxon>
        <taxon>Spermatophyta</taxon>
        <taxon>Magnoliopsida</taxon>
        <taxon>eudicotyledons</taxon>
        <taxon>Gunneridae</taxon>
        <taxon>Pentapetalae</taxon>
        <taxon>rosids</taxon>
        <taxon>fabids</taxon>
        <taxon>Fabales</taxon>
        <taxon>Fabaceae</taxon>
        <taxon>Papilionoideae</taxon>
        <taxon>50 kb inversion clade</taxon>
        <taxon>NPAAA clade</taxon>
        <taxon>Hologalegina</taxon>
        <taxon>IRL clade</taxon>
        <taxon>Trifolieae</taxon>
        <taxon>Medicago</taxon>
    </lineage>
</organism>
<dbReference type="OrthoDB" id="764172at2759"/>
<reference evidence="8" key="3">
    <citation type="submission" date="2015-04" db="UniProtKB">
        <authorList>
            <consortium name="EnsemblPlants"/>
        </authorList>
    </citation>
    <scope>IDENTIFICATION</scope>
    <source>
        <strain evidence="8">cv. Jemalong A17</strain>
    </source>
</reference>
<dbReference type="InterPro" id="IPR035513">
    <property type="entry name" value="Invertase/methylesterase_inhib"/>
</dbReference>
<dbReference type="EMBL" id="PSQE01000006">
    <property type="protein sequence ID" value="RHN50642.1"/>
    <property type="molecule type" value="Genomic_DNA"/>
</dbReference>
<reference evidence="6 9" key="1">
    <citation type="journal article" date="2011" name="Nature">
        <title>The Medicago genome provides insight into the evolution of rhizobial symbioses.</title>
        <authorList>
            <person name="Young N.D."/>
            <person name="Debelle F."/>
            <person name="Oldroyd G.E."/>
            <person name="Geurts R."/>
            <person name="Cannon S.B."/>
            <person name="Udvardi M.K."/>
            <person name="Benedito V.A."/>
            <person name="Mayer K.F."/>
            <person name="Gouzy J."/>
            <person name="Schoof H."/>
            <person name="Van de Peer Y."/>
            <person name="Proost S."/>
            <person name="Cook D.R."/>
            <person name="Meyers B.C."/>
            <person name="Spannagl M."/>
            <person name="Cheung F."/>
            <person name="De Mita S."/>
            <person name="Krishnakumar V."/>
            <person name="Gundlach H."/>
            <person name="Zhou S."/>
            <person name="Mudge J."/>
            <person name="Bharti A.K."/>
            <person name="Murray J.D."/>
            <person name="Naoumkina M.A."/>
            <person name="Rosen B."/>
            <person name="Silverstein K.A."/>
            <person name="Tang H."/>
            <person name="Rombauts S."/>
            <person name="Zhao P.X."/>
            <person name="Zhou P."/>
            <person name="Barbe V."/>
            <person name="Bardou P."/>
            <person name="Bechner M."/>
            <person name="Bellec A."/>
            <person name="Berger A."/>
            <person name="Berges H."/>
            <person name="Bidwell S."/>
            <person name="Bisseling T."/>
            <person name="Choisne N."/>
            <person name="Couloux A."/>
            <person name="Denny R."/>
            <person name="Deshpande S."/>
            <person name="Dai X."/>
            <person name="Doyle J.J."/>
            <person name="Dudez A.M."/>
            <person name="Farmer A.D."/>
            <person name="Fouteau S."/>
            <person name="Franken C."/>
            <person name="Gibelin C."/>
            <person name="Gish J."/>
            <person name="Goldstein S."/>
            <person name="Gonzalez A.J."/>
            <person name="Green P.J."/>
            <person name="Hallab A."/>
            <person name="Hartog M."/>
            <person name="Hua A."/>
            <person name="Humphray S.J."/>
            <person name="Jeong D.H."/>
            <person name="Jing Y."/>
            <person name="Jocker A."/>
            <person name="Kenton S.M."/>
            <person name="Kim D.J."/>
            <person name="Klee K."/>
            <person name="Lai H."/>
            <person name="Lang C."/>
            <person name="Lin S."/>
            <person name="Macmil S.L."/>
            <person name="Magdelenat G."/>
            <person name="Matthews L."/>
            <person name="McCorrison J."/>
            <person name="Monaghan E.L."/>
            <person name="Mun J.H."/>
            <person name="Najar F.Z."/>
            <person name="Nicholson C."/>
            <person name="Noirot C."/>
            <person name="O'Bleness M."/>
            <person name="Paule C.R."/>
            <person name="Poulain J."/>
            <person name="Prion F."/>
            <person name="Qin B."/>
            <person name="Qu C."/>
            <person name="Retzel E.F."/>
            <person name="Riddle C."/>
            <person name="Sallet E."/>
            <person name="Samain S."/>
            <person name="Samson N."/>
            <person name="Sanders I."/>
            <person name="Saurat O."/>
            <person name="Scarpelli C."/>
            <person name="Schiex T."/>
            <person name="Segurens B."/>
            <person name="Severin A.J."/>
            <person name="Sherrier D.J."/>
            <person name="Shi R."/>
            <person name="Sims S."/>
            <person name="Singer S.R."/>
            <person name="Sinharoy S."/>
            <person name="Sterck L."/>
            <person name="Viollet A."/>
            <person name="Wang B.B."/>
            <person name="Wang K."/>
            <person name="Wang M."/>
            <person name="Wang X."/>
            <person name="Warfsmann J."/>
            <person name="Weissenbach J."/>
            <person name="White D.D."/>
            <person name="White J.D."/>
            <person name="Wiley G.B."/>
            <person name="Wincker P."/>
            <person name="Xing Y."/>
            <person name="Yang L."/>
            <person name="Yao Z."/>
            <person name="Ying F."/>
            <person name="Zhai J."/>
            <person name="Zhou L."/>
            <person name="Zuber A."/>
            <person name="Denarie J."/>
            <person name="Dixon R.A."/>
            <person name="May G.D."/>
            <person name="Schwartz D.C."/>
            <person name="Rogers J."/>
            <person name="Quetier F."/>
            <person name="Town C.D."/>
            <person name="Roe B.A."/>
        </authorList>
    </citation>
    <scope>NUCLEOTIDE SEQUENCE [LARGE SCALE GENOMIC DNA]</scope>
    <source>
        <strain evidence="6">A17</strain>
        <strain evidence="8 9">cv. Jemalong A17</strain>
    </source>
</reference>
<dbReference type="SMART" id="SM00856">
    <property type="entry name" value="PMEI"/>
    <property type="match status" value="1"/>
</dbReference>
<evidence type="ECO:0000313" key="9">
    <source>
        <dbReference type="Proteomes" id="UP000002051"/>
    </source>
</evidence>
<protein>
    <submittedName>
        <fullName evidence="6">Plant invertase/pectin methylesterase inhibitor</fullName>
    </submittedName>
    <submittedName>
        <fullName evidence="7">Putative pectinesterase inhibitor domain-containing protein</fullName>
    </submittedName>
</protein>
<evidence type="ECO:0000313" key="8">
    <source>
        <dbReference type="EnsemblPlants" id="KEH25470"/>
    </source>
</evidence>
<dbReference type="PANTHER" id="PTHR36710:SF20">
    <property type="entry name" value="PECTINESTERASE INHIBITOR DOMAIN PROTEIN"/>
    <property type="match status" value="1"/>
</dbReference>
<reference evidence="6 9" key="2">
    <citation type="journal article" date="2014" name="BMC Genomics">
        <title>An improved genome release (version Mt4.0) for the model legume Medicago truncatula.</title>
        <authorList>
            <person name="Tang H."/>
            <person name="Krishnakumar V."/>
            <person name="Bidwell S."/>
            <person name="Rosen B."/>
            <person name="Chan A."/>
            <person name="Zhou S."/>
            <person name="Gentzbittel L."/>
            <person name="Childs K.L."/>
            <person name="Yandell M."/>
            <person name="Gundlach H."/>
            <person name="Mayer K.F."/>
            <person name="Schwartz D.C."/>
            <person name="Town C.D."/>
        </authorList>
    </citation>
    <scope>GENOME REANNOTATION</scope>
    <source>
        <strain evidence="6">A17</strain>
        <strain evidence="8 9">cv. Jemalong A17</strain>
    </source>
</reference>